<accession>A0A8J5JZQ3</accession>
<dbReference type="GO" id="GO:0022008">
    <property type="term" value="P:neurogenesis"/>
    <property type="evidence" value="ECO:0007669"/>
    <property type="project" value="TreeGrafter"/>
</dbReference>
<dbReference type="Pfam" id="PF00651">
    <property type="entry name" value="BTB"/>
    <property type="match status" value="1"/>
</dbReference>
<dbReference type="InterPro" id="IPR011705">
    <property type="entry name" value="BACK"/>
</dbReference>
<dbReference type="SUPFAM" id="SSF54695">
    <property type="entry name" value="POZ domain"/>
    <property type="match status" value="1"/>
</dbReference>
<dbReference type="Gene3D" id="1.25.40.420">
    <property type="match status" value="1"/>
</dbReference>
<feature type="domain" description="BTB" evidence="2">
    <location>
        <begin position="1"/>
        <end position="46"/>
    </location>
</feature>
<dbReference type="Pfam" id="PF07707">
    <property type="entry name" value="BACK"/>
    <property type="match status" value="1"/>
</dbReference>
<protein>
    <submittedName>
        <fullName evidence="3">Kelch-like protein 8-like 1</fullName>
    </submittedName>
</protein>
<dbReference type="AlphaFoldDB" id="A0A8J5JZQ3"/>
<feature type="compositionally biased region" description="Basic and acidic residues" evidence="1">
    <location>
        <begin position="165"/>
        <end position="177"/>
    </location>
</feature>
<sequence length="201" mass="23084">MSSPVFEAMLYGPLAEKDVLFLNDDQPEAFRCLLDYIYSNNINFTGVEFTHQVYHLAHKYQLDEICQICSENLAEEITEENFPFVYDTALFFDDHKLLQRSADQVLKSKNITYLRSSSLKQLLSHPRLAVSSEANVFSALLSWGLSQVKAEYAVGPVTYSPVVEKESPKSISAKEDENEKEEEAVEKHQYKQEMHIPKLRP</sequence>
<reference evidence="3" key="1">
    <citation type="journal article" date="2021" name="Sci. Adv.">
        <title>The American lobster genome reveals insights on longevity, neural, and immune adaptations.</title>
        <authorList>
            <person name="Polinski J.M."/>
            <person name="Zimin A.V."/>
            <person name="Clark K.F."/>
            <person name="Kohn A.B."/>
            <person name="Sadowski N."/>
            <person name="Timp W."/>
            <person name="Ptitsyn A."/>
            <person name="Khanna P."/>
            <person name="Romanova D.Y."/>
            <person name="Williams P."/>
            <person name="Greenwood S.J."/>
            <person name="Moroz L.L."/>
            <person name="Walt D.R."/>
            <person name="Bodnar A.G."/>
        </authorList>
    </citation>
    <scope>NUCLEOTIDE SEQUENCE</scope>
    <source>
        <strain evidence="3">GMGI-L3</strain>
    </source>
</reference>
<dbReference type="InterPro" id="IPR000210">
    <property type="entry name" value="BTB/POZ_dom"/>
</dbReference>
<dbReference type="Proteomes" id="UP000747542">
    <property type="component" value="Unassembled WGS sequence"/>
</dbReference>
<proteinExistence type="predicted"/>
<gene>
    <name evidence="3" type="primary">Klhl8-L1</name>
    <name evidence="3" type="ORF">Hamer_G005227</name>
</gene>
<dbReference type="InterPro" id="IPR011333">
    <property type="entry name" value="SKP1/BTB/POZ_sf"/>
</dbReference>
<dbReference type="PANTHER" id="PTHR45774:SF4">
    <property type="entry name" value="AXUNDEAD, ISOFORM F"/>
    <property type="match status" value="1"/>
</dbReference>
<evidence type="ECO:0000313" key="3">
    <source>
        <dbReference type="EMBL" id="KAG7164793.1"/>
    </source>
</evidence>
<dbReference type="PROSITE" id="PS50097">
    <property type="entry name" value="BTB"/>
    <property type="match status" value="1"/>
</dbReference>
<dbReference type="EMBL" id="JAHLQT010024959">
    <property type="protein sequence ID" value="KAG7164793.1"/>
    <property type="molecule type" value="Genomic_DNA"/>
</dbReference>
<organism evidence="3 4">
    <name type="scientific">Homarus americanus</name>
    <name type="common">American lobster</name>
    <dbReference type="NCBI Taxonomy" id="6706"/>
    <lineage>
        <taxon>Eukaryota</taxon>
        <taxon>Metazoa</taxon>
        <taxon>Ecdysozoa</taxon>
        <taxon>Arthropoda</taxon>
        <taxon>Crustacea</taxon>
        <taxon>Multicrustacea</taxon>
        <taxon>Malacostraca</taxon>
        <taxon>Eumalacostraca</taxon>
        <taxon>Eucarida</taxon>
        <taxon>Decapoda</taxon>
        <taxon>Pleocyemata</taxon>
        <taxon>Astacidea</taxon>
        <taxon>Nephropoidea</taxon>
        <taxon>Nephropidae</taxon>
        <taxon>Homarus</taxon>
    </lineage>
</organism>
<keyword evidence="4" id="KW-1185">Reference proteome</keyword>
<feature type="compositionally biased region" description="Basic and acidic residues" evidence="1">
    <location>
        <begin position="185"/>
        <end position="201"/>
    </location>
</feature>
<feature type="region of interest" description="Disordered" evidence="1">
    <location>
        <begin position="165"/>
        <end position="201"/>
    </location>
</feature>
<name>A0A8J5JZQ3_HOMAM</name>
<evidence type="ECO:0000256" key="1">
    <source>
        <dbReference type="SAM" id="MobiDB-lite"/>
    </source>
</evidence>
<dbReference type="CDD" id="cd18186">
    <property type="entry name" value="BTB_POZ_ZBTB_KLHL-like"/>
    <property type="match status" value="1"/>
</dbReference>
<dbReference type="Gene3D" id="3.30.710.10">
    <property type="entry name" value="Potassium Channel Kv1.1, Chain A"/>
    <property type="match status" value="1"/>
</dbReference>
<dbReference type="PANTHER" id="PTHR45774">
    <property type="entry name" value="BTB/POZ DOMAIN-CONTAINING"/>
    <property type="match status" value="1"/>
</dbReference>
<evidence type="ECO:0000259" key="2">
    <source>
        <dbReference type="PROSITE" id="PS50097"/>
    </source>
</evidence>
<dbReference type="GO" id="GO:0005829">
    <property type="term" value="C:cytosol"/>
    <property type="evidence" value="ECO:0007669"/>
    <property type="project" value="TreeGrafter"/>
</dbReference>
<evidence type="ECO:0000313" key="4">
    <source>
        <dbReference type="Proteomes" id="UP000747542"/>
    </source>
</evidence>
<comment type="caution">
    <text evidence="3">The sequence shown here is derived from an EMBL/GenBank/DDBJ whole genome shotgun (WGS) entry which is preliminary data.</text>
</comment>